<dbReference type="OrthoDB" id="66409at2759"/>
<feature type="region of interest" description="Disordered" evidence="1">
    <location>
        <begin position="1"/>
        <end position="109"/>
    </location>
</feature>
<feature type="compositionally biased region" description="Low complexity" evidence="1">
    <location>
        <begin position="32"/>
        <end position="46"/>
    </location>
</feature>
<feature type="compositionally biased region" description="Acidic residues" evidence="1">
    <location>
        <begin position="216"/>
        <end position="229"/>
    </location>
</feature>
<reference evidence="3 4" key="1">
    <citation type="submission" date="2016-03" db="EMBL/GenBank/DDBJ databases">
        <title>Comparative genomics of Pseudogymnoascus destructans, the fungus causing white-nose syndrome of bats.</title>
        <authorList>
            <person name="Palmer J.M."/>
            <person name="Drees K.P."/>
            <person name="Foster J.T."/>
            <person name="Lindner D.L."/>
        </authorList>
    </citation>
    <scope>NUCLEOTIDE SEQUENCE [LARGE SCALE GENOMIC DNA]</scope>
    <source>
        <strain evidence="3 4">UAMH 10579</strain>
    </source>
</reference>
<dbReference type="PANTHER" id="PTHR28245">
    <property type="entry name" value="ARF3-INTERACTING PROTEIN 1"/>
    <property type="match status" value="1"/>
</dbReference>
<dbReference type="GeneID" id="28834509"/>
<feature type="compositionally biased region" description="Acidic residues" evidence="1">
    <location>
        <begin position="199"/>
        <end position="208"/>
    </location>
</feature>
<keyword evidence="4" id="KW-1185">Reference proteome</keyword>
<feature type="domain" description="UDENN" evidence="2">
    <location>
        <begin position="116"/>
        <end position="664"/>
    </location>
</feature>
<dbReference type="InterPro" id="IPR012860">
    <property type="entry name" value="Afi1_N"/>
</dbReference>
<reference evidence="4" key="2">
    <citation type="journal article" date="2018" name="Nat. Commun.">
        <title>Extreme sensitivity to ultraviolet light in the fungal pathogen causing white-nose syndrome of bats.</title>
        <authorList>
            <person name="Palmer J.M."/>
            <person name="Drees K.P."/>
            <person name="Foster J.T."/>
            <person name="Lindner D.L."/>
        </authorList>
    </citation>
    <scope>NUCLEOTIDE SEQUENCE [LARGE SCALE GENOMIC DNA]</scope>
    <source>
        <strain evidence="4">UAMH 10579</strain>
    </source>
</reference>
<feature type="compositionally biased region" description="Polar residues" evidence="1">
    <location>
        <begin position="64"/>
        <end position="76"/>
    </location>
</feature>
<dbReference type="PROSITE" id="PS50211">
    <property type="entry name" value="DENN"/>
    <property type="match status" value="1"/>
</dbReference>
<dbReference type="RefSeq" id="XP_018134365.1">
    <property type="nucleotide sequence ID" value="XM_018270650.2"/>
</dbReference>
<dbReference type="PANTHER" id="PTHR28245:SF1">
    <property type="entry name" value="ARF3-INTERACTING PROTEIN 1"/>
    <property type="match status" value="1"/>
</dbReference>
<dbReference type="EMBL" id="KV460208">
    <property type="protein sequence ID" value="OBU00633.1"/>
    <property type="molecule type" value="Genomic_DNA"/>
</dbReference>
<dbReference type="Proteomes" id="UP000091956">
    <property type="component" value="Unassembled WGS sequence"/>
</dbReference>
<feature type="compositionally biased region" description="Low complexity" evidence="1">
    <location>
        <begin position="77"/>
        <end position="89"/>
    </location>
</feature>
<accession>A0A1B8GXQ6</accession>
<dbReference type="STRING" id="342668.A0A1B8GXQ6"/>
<dbReference type="GO" id="GO:0051666">
    <property type="term" value="P:actin cortical patch localization"/>
    <property type="evidence" value="ECO:0007669"/>
    <property type="project" value="TreeGrafter"/>
</dbReference>
<gene>
    <name evidence="3" type="ORF">VE01_01123</name>
</gene>
<evidence type="ECO:0000256" key="1">
    <source>
        <dbReference type="SAM" id="MobiDB-lite"/>
    </source>
</evidence>
<proteinExistence type="predicted"/>
<evidence type="ECO:0000313" key="4">
    <source>
        <dbReference type="Proteomes" id="UP000091956"/>
    </source>
</evidence>
<dbReference type="Pfam" id="PF07792">
    <property type="entry name" value="Afi1"/>
    <property type="match status" value="1"/>
</dbReference>
<feature type="region of interest" description="Disordered" evidence="1">
    <location>
        <begin position="184"/>
        <end position="233"/>
    </location>
</feature>
<name>A0A1B8GXQ6_9PEZI</name>
<organism evidence="3 4">
    <name type="scientific">Pseudogymnoascus verrucosus</name>
    <dbReference type="NCBI Taxonomy" id="342668"/>
    <lineage>
        <taxon>Eukaryota</taxon>
        <taxon>Fungi</taxon>
        <taxon>Dikarya</taxon>
        <taxon>Ascomycota</taxon>
        <taxon>Pezizomycotina</taxon>
        <taxon>Leotiomycetes</taxon>
        <taxon>Thelebolales</taxon>
        <taxon>Thelebolaceae</taxon>
        <taxon>Pseudogymnoascus</taxon>
    </lineage>
</organism>
<protein>
    <recommendedName>
        <fullName evidence="2">UDENN domain-containing protein</fullName>
    </recommendedName>
</protein>
<dbReference type="Pfam" id="PF08616">
    <property type="entry name" value="SPA"/>
    <property type="match status" value="1"/>
</dbReference>
<dbReference type="InterPro" id="IPR052809">
    <property type="entry name" value="Actin_polarity_regulatory"/>
</dbReference>
<feature type="compositionally biased region" description="Polar residues" evidence="1">
    <location>
        <begin position="16"/>
        <end position="31"/>
    </location>
</feature>
<dbReference type="AlphaFoldDB" id="A0A1B8GXQ6"/>
<evidence type="ECO:0000313" key="3">
    <source>
        <dbReference type="EMBL" id="OBU00633.1"/>
    </source>
</evidence>
<dbReference type="GO" id="GO:0005886">
    <property type="term" value="C:plasma membrane"/>
    <property type="evidence" value="ECO:0007669"/>
    <property type="project" value="TreeGrafter"/>
</dbReference>
<evidence type="ECO:0000259" key="2">
    <source>
        <dbReference type="PROSITE" id="PS50211"/>
    </source>
</evidence>
<dbReference type="InterPro" id="IPR037516">
    <property type="entry name" value="Tripartite_DENN"/>
</dbReference>
<sequence length="826" mass="92291">MATTSTSSGILYRPPTNGTTSSHGSAANRRTSLSSFPSSRAASQVSEHSRISKSPAPPAHDDGQQSQWNSTQRAKTPSSDISPHSSQSPVKSNPNAHSHRKLRSQYPRGDTENHVEYILVASFDIDRGPVMEHQYPVAITGDEHMLAELMLPDQAHVRNQDWTIFFLHKDTSQEEEEAELKAEKRRRKKRRRDIAEGLVEADEEDEADLENHPSDDDSDSSEESEDEGGEGPPLIYVLNLVNTKQDKTAKRGAVVKAMAICTRHPFLHIYKPLLLLALEEYFKAPHPTTLSVLYDAVNTMDLSLMPRLSLLERYLLQTSDNQDLFLEKFEQMTHIRMAEDRGETIKSAAIGHSSPEKKSDLTRNGTRAHVQQGHPEYFVPRDTHEFETRVIYNGIPIPIKVPVAIAPETVGDFSMIKLIQTFGDPHAKNPQPFTLHSHLTTGGAYTHPIIVLVNAILTQKRVIFLGHNRPSGEVAEAVLAACALASGGILRGFTRHAFPYTDLSKIDDLLKVPGFIAGVTNPTFENHPEWWDVLCDLPTGRMKISPRIEQAPVTEGLVFFQQQNPQFSTHTIAATSTTPTSADPTGDAAFMADVLKSIAARHGENAVRSKWRVWVEKFARISAAFEETVYGASALYIGSEEDPKHADGTSGHGYVWSDEGARQKSLAGNASRIEGWRNTRSYYSFIQDLARYFTVQPQKYIDLHHLHDRLKVQKLTQAASGEIYIAFSKAAVTYDEICQLLSVCPVNQAGVFYIALGLFHKDIEVRKSVVELLERISEHEAGRHWWKRLSRFERLAYIRIKMEIEAGEGGSGKQAKRSPFEGLRDS</sequence>